<dbReference type="EC" id="3.6.4.12" evidence="8"/>
<evidence type="ECO:0000256" key="1">
    <source>
        <dbReference type="ARBA" id="ARBA00007913"/>
    </source>
</evidence>
<dbReference type="InterPro" id="IPR050534">
    <property type="entry name" value="Coronavir_polyprotein_1ab"/>
</dbReference>
<dbReference type="EMBL" id="FUWP01000023">
    <property type="protein sequence ID" value="SKA51985.1"/>
    <property type="molecule type" value="Genomic_DNA"/>
</dbReference>
<gene>
    <name evidence="8" type="primary">recD2_1</name>
    <name evidence="8" type="ORF">CZ814_03247</name>
</gene>
<keyword evidence="5" id="KW-0067">ATP-binding</keyword>
<evidence type="ECO:0000313" key="8">
    <source>
        <dbReference type="EMBL" id="SKA51985.1"/>
    </source>
</evidence>
<proteinExistence type="inferred from homology"/>
<feature type="domain" description="DNA2/NAM7 helicase helicase" evidence="6">
    <location>
        <begin position="349"/>
        <end position="801"/>
    </location>
</feature>
<evidence type="ECO:0000256" key="3">
    <source>
        <dbReference type="ARBA" id="ARBA00022801"/>
    </source>
</evidence>
<keyword evidence="2" id="KW-0547">Nucleotide-binding</keyword>
<dbReference type="Proteomes" id="UP000191116">
    <property type="component" value="Unassembled WGS sequence"/>
</dbReference>
<keyword evidence="3 8" id="KW-0378">Hydrolase</keyword>
<dbReference type="Pfam" id="PF13087">
    <property type="entry name" value="AAA_12"/>
    <property type="match status" value="1"/>
</dbReference>
<dbReference type="PANTHER" id="PTHR43788:SF8">
    <property type="entry name" value="DNA-BINDING PROTEIN SMUBP-2"/>
    <property type="match status" value="1"/>
</dbReference>
<dbReference type="InterPro" id="IPR041677">
    <property type="entry name" value="DNA2/NAM7_AAA_11"/>
</dbReference>
<dbReference type="OrthoDB" id="9757917at2"/>
<name>A0A1T4UGU9_9GAMM</name>
<dbReference type="Pfam" id="PF13086">
    <property type="entry name" value="AAA_11"/>
    <property type="match status" value="1"/>
</dbReference>
<evidence type="ECO:0000256" key="5">
    <source>
        <dbReference type="ARBA" id="ARBA00022840"/>
    </source>
</evidence>
<sequence length="1104" mass="125638">MKSIIASIANVFKKRKITDVTQKQNTDTQRCLNILNYWLDSELFDLPECPMDPSKDIISKAADSFLQQWGEEANQRYLMGKLAFNEDSRLLVMFQCHLAGYLLEPEEAQPNYRTPRTFLVAQAMIPSWDETAQTIRWTRSDDEQDLTINMATIRTLYRKCNSSVPKNMSLSEWIDARLDTIDTRLTTTLTPLDDDPAFTSEQLAEKIRLINRDLANEFWPDRASREYMVERCKPLDSQLADTDKPYQSQNGFVTFRWRHCFFQDNNTIQQLGPFFVQDLEHMIQCVEKNGVEQGLSTPLQRYLLGALKQQELGTAAEHGEQYLPLTNHLLQGRWPENKQYGLTLLQTVAVNVATDQKHNPVVAVNGPPGTGKTTLLKDIIADHYVKRTQTLLALAQEKKEDWFDSNAYQAILAHSMIVASSNNKAVENISKELPSLGKIDSEYQPQTACFKSVAPQGDWGLFCAVLGNSTNRKNFKGQINKLNKHLKSRHDHYQISHFYYSLKKASLDERQAIIARFITQWHQDNVLNAVITEIEQSSAYKQADKFFKPLCLSLTKIADDELDIVTLAQNWSQYDDDNWQYALDGLDRLKRQWWARKLAQQQLDHKLTQATLDLKQADENWQQISIDIHKNHNKTKWGLDSPRYLSNKNDYLCQANEQLTDAEKRIQQASPFGSAEINHVRSELFIKSLAYTEALIEANSSAFTEQDWKDLNALIDGKLTSNEKEPYHARLWSLLFLFFPVLSSSLASAENQFRLMQKANGFGLVMFDESGQAVNYHVAGLLQRCRQAIFVGDPIQLEPVVTMPANIDRALAEDFIPLSQHAEETRWGDNYLISQSSAQSVADLAGNFMAKIGDRQVGIPLLVHRRCCEPMFTIANKIAYDNKMVLASQPFKWHAIQSGWINIAETAPIHSQGYFNTQEAESALAVTRFLCETQPEMVKGGVYIITPFSKMRATLMKVWKTQAADPNHHHWMRAAFGDKPSHDLNLFATENIGTVHTFQGKEASTVLICTAASQIRKNTGGITWVNSKPNLLNVAVTRAKHHLFVLGDQKDWQHGAMSSELQSDGMTCYADLNAFYQAVATPLEAHQKTVKSSKEYNDESFALY</sequence>
<dbReference type="RefSeq" id="WP_080175965.1">
    <property type="nucleotide sequence ID" value="NZ_AP024856.1"/>
</dbReference>
<dbReference type="GO" id="GO:0005524">
    <property type="term" value="F:ATP binding"/>
    <property type="evidence" value="ECO:0007669"/>
    <property type="project" value="UniProtKB-KW"/>
</dbReference>
<dbReference type="InterPro" id="IPR027417">
    <property type="entry name" value="P-loop_NTPase"/>
</dbReference>
<reference evidence="8 9" key="1">
    <citation type="submission" date="2017-02" db="EMBL/GenBank/DDBJ databases">
        <authorList>
            <person name="Peterson S.W."/>
        </authorList>
    </citation>
    <scope>NUCLEOTIDE SEQUENCE [LARGE SCALE GENOMIC DNA]</scope>
    <source>
        <strain evidence="8 9">CECT 9189</strain>
    </source>
</reference>
<dbReference type="GO" id="GO:0016787">
    <property type="term" value="F:hydrolase activity"/>
    <property type="evidence" value="ECO:0007669"/>
    <property type="project" value="UniProtKB-KW"/>
</dbReference>
<evidence type="ECO:0000259" key="6">
    <source>
        <dbReference type="Pfam" id="PF13086"/>
    </source>
</evidence>
<keyword evidence="4 8" id="KW-0347">Helicase</keyword>
<dbReference type="PANTHER" id="PTHR43788">
    <property type="entry name" value="DNA2/NAM7 HELICASE FAMILY MEMBER"/>
    <property type="match status" value="1"/>
</dbReference>
<evidence type="ECO:0000256" key="4">
    <source>
        <dbReference type="ARBA" id="ARBA00022806"/>
    </source>
</evidence>
<organism evidence="8 9">
    <name type="scientific">Photobacterium toruni</name>
    <dbReference type="NCBI Taxonomy" id="1935446"/>
    <lineage>
        <taxon>Bacteria</taxon>
        <taxon>Pseudomonadati</taxon>
        <taxon>Pseudomonadota</taxon>
        <taxon>Gammaproteobacteria</taxon>
        <taxon>Vibrionales</taxon>
        <taxon>Vibrionaceae</taxon>
        <taxon>Photobacterium</taxon>
    </lineage>
</organism>
<evidence type="ECO:0000259" key="7">
    <source>
        <dbReference type="Pfam" id="PF13087"/>
    </source>
</evidence>
<dbReference type="AlphaFoldDB" id="A0A1T4UGU9"/>
<dbReference type="SUPFAM" id="SSF52540">
    <property type="entry name" value="P-loop containing nucleoside triphosphate hydrolases"/>
    <property type="match status" value="1"/>
</dbReference>
<dbReference type="Gene3D" id="3.40.50.300">
    <property type="entry name" value="P-loop containing nucleotide triphosphate hydrolases"/>
    <property type="match status" value="2"/>
</dbReference>
<evidence type="ECO:0000256" key="2">
    <source>
        <dbReference type="ARBA" id="ARBA00022741"/>
    </source>
</evidence>
<dbReference type="InterPro" id="IPR041679">
    <property type="entry name" value="DNA2/NAM7-like_C"/>
</dbReference>
<dbReference type="GO" id="GO:0043139">
    <property type="term" value="F:5'-3' DNA helicase activity"/>
    <property type="evidence" value="ECO:0007669"/>
    <property type="project" value="TreeGrafter"/>
</dbReference>
<accession>A0A1T4UGU9</accession>
<protein>
    <submittedName>
        <fullName evidence="8">ATP-dependent RecD-like DNA helicase</fullName>
        <ecNumber evidence="8">3.6.4.12</ecNumber>
    </submittedName>
</protein>
<evidence type="ECO:0000313" key="9">
    <source>
        <dbReference type="Proteomes" id="UP000191116"/>
    </source>
</evidence>
<comment type="similarity">
    <text evidence="1">Belongs to the DNA2/NAM7 helicase family.</text>
</comment>
<feature type="domain" description="DNA2/NAM7 helicase-like C-terminal" evidence="7">
    <location>
        <begin position="900"/>
        <end position="1049"/>
    </location>
</feature>